<accession>A0A9W6JQX8</accession>
<evidence type="ECO:0000256" key="1">
    <source>
        <dbReference type="SAM" id="MobiDB-lite"/>
    </source>
</evidence>
<reference evidence="3" key="1">
    <citation type="journal article" date="2014" name="Int. J. Syst. Evol. Microbiol.">
        <title>Complete genome sequence of Corynebacterium casei LMG S-19264T (=DSM 44701T), isolated from a smear-ripened cheese.</title>
        <authorList>
            <consortium name="US DOE Joint Genome Institute (JGI-PGF)"/>
            <person name="Walter F."/>
            <person name="Albersmeier A."/>
            <person name="Kalinowski J."/>
            <person name="Ruckert C."/>
        </authorList>
    </citation>
    <scope>NUCLEOTIDE SEQUENCE</scope>
    <source>
        <strain evidence="3">VKM B-2748</strain>
    </source>
</reference>
<evidence type="ECO:0000313" key="3">
    <source>
        <dbReference type="EMBL" id="GLK79973.1"/>
    </source>
</evidence>
<keyword evidence="2" id="KW-0472">Membrane</keyword>
<keyword evidence="2" id="KW-0812">Transmembrane</keyword>
<feature type="region of interest" description="Disordered" evidence="1">
    <location>
        <begin position="75"/>
        <end position="94"/>
    </location>
</feature>
<gene>
    <name evidence="3" type="ORF">GCM10008174_17140</name>
</gene>
<keyword evidence="4" id="KW-1185">Reference proteome</keyword>
<dbReference type="EMBL" id="BSFL01000002">
    <property type="protein sequence ID" value="GLK79973.1"/>
    <property type="molecule type" value="Genomic_DNA"/>
</dbReference>
<name>A0A9W6JQX8_9HYPH</name>
<feature type="transmembrane region" description="Helical" evidence="2">
    <location>
        <begin position="6"/>
        <end position="29"/>
    </location>
</feature>
<protein>
    <submittedName>
        <fullName evidence="3">Uncharacterized protein</fullName>
    </submittedName>
</protein>
<keyword evidence="2" id="KW-1133">Transmembrane helix</keyword>
<dbReference type="AlphaFoldDB" id="A0A9W6JQX8"/>
<proteinExistence type="predicted"/>
<organism evidence="3 4">
    <name type="scientific">Methylopila turkensis</name>
    <dbReference type="NCBI Taxonomy" id="1437816"/>
    <lineage>
        <taxon>Bacteria</taxon>
        <taxon>Pseudomonadati</taxon>
        <taxon>Pseudomonadota</taxon>
        <taxon>Alphaproteobacteria</taxon>
        <taxon>Hyphomicrobiales</taxon>
        <taxon>Methylopilaceae</taxon>
        <taxon>Methylopila</taxon>
    </lineage>
</organism>
<evidence type="ECO:0000256" key="2">
    <source>
        <dbReference type="SAM" id="Phobius"/>
    </source>
</evidence>
<evidence type="ECO:0000313" key="4">
    <source>
        <dbReference type="Proteomes" id="UP001143309"/>
    </source>
</evidence>
<dbReference type="Proteomes" id="UP001143309">
    <property type="component" value="Unassembled WGS sequence"/>
</dbReference>
<sequence>MREPKIGPVVTLSGAALASFGGIWTFMGIPSSMFSFGRSGVSRNVWEAFGSLRRLGLRFPSLRRHDPDQVLRDRRAAISAPHRSGTPLGPGPRL</sequence>
<comment type="caution">
    <text evidence="3">The sequence shown here is derived from an EMBL/GenBank/DDBJ whole genome shotgun (WGS) entry which is preliminary data.</text>
</comment>
<reference evidence="3" key="2">
    <citation type="submission" date="2023-01" db="EMBL/GenBank/DDBJ databases">
        <authorList>
            <person name="Sun Q."/>
            <person name="Evtushenko L."/>
        </authorList>
    </citation>
    <scope>NUCLEOTIDE SEQUENCE</scope>
    <source>
        <strain evidence="3">VKM B-2748</strain>
    </source>
</reference>